<protein>
    <submittedName>
        <fullName evidence="3">Uncharacterized protein LOC104240378</fullName>
    </submittedName>
</protein>
<sequence length="159" mass="17857">MADRTMKRHLGIIDDVLVRVNKFNLPADFVILDCEVEYEVPIILGGPFLTTEKTLVDVEVGELSFWVGDEKIPFGLCNAPGTFQWILSPFHQGFFQSGEPLCKLLEKNAKFHFNEDCMKAFQLLRFKLITTPIITAPDWSLPFELMCDASDMAAGAVLG</sequence>
<dbReference type="Pfam" id="PF17919">
    <property type="entry name" value="RT_RNaseH_2"/>
    <property type="match status" value="1"/>
</dbReference>
<dbReference type="eggNOG" id="KOG0017">
    <property type="taxonomic scope" value="Eukaryota"/>
</dbReference>
<proteinExistence type="predicted"/>
<dbReference type="RefSeq" id="XP_009793523.1">
    <property type="nucleotide sequence ID" value="XM_009795221.1"/>
</dbReference>
<dbReference type="SUPFAM" id="SSF56672">
    <property type="entry name" value="DNA/RNA polymerases"/>
    <property type="match status" value="1"/>
</dbReference>
<keyword evidence="2" id="KW-1185">Reference proteome</keyword>
<evidence type="ECO:0000313" key="3">
    <source>
        <dbReference type="RefSeq" id="XP_009793523.1"/>
    </source>
</evidence>
<reference evidence="3" key="2">
    <citation type="submission" date="2025-08" db="UniProtKB">
        <authorList>
            <consortium name="RefSeq"/>
        </authorList>
    </citation>
    <scope>IDENTIFICATION</scope>
    <source>
        <tissue evidence="3">Leaf</tissue>
    </source>
</reference>
<organism evidence="2 3">
    <name type="scientific">Nicotiana sylvestris</name>
    <name type="common">Wood tobacco</name>
    <name type="synonym">South American tobacco</name>
    <dbReference type="NCBI Taxonomy" id="4096"/>
    <lineage>
        <taxon>Eukaryota</taxon>
        <taxon>Viridiplantae</taxon>
        <taxon>Streptophyta</taxon>
        <taxon>Embryophyta</taxon>
        <taxon>Tracheophyta</taxon>
        <taxon>Spermatophyta</taxon>
        <taxon>Magnoliopsida</taxon>
        <taxon>eudicotyledons</taxon>
        <taxon>Gunneridae</taxon>
        <taxon>Pentapetalae</taxon>
        <taxon>asterids</taxon>
        <taxon>lamiids</taxon>
        <taxon>Solanales</taxon>
        <taxon>Solanaceae</taxon>
        <taxon>Nicotianoideae</taxon>
        <taxon>Nicotianeae</taxon>
        <taxon>Nicotiana</taxon>
    </lineage>
</organism>
<dbReference type="STRING" id="4096.A0A1U7XRI6"/>
<evidence type="ECO:0000259" key="1">
    <source>
        <dbReference type="Pfam" id="PF17919"/>
    </source>
</evidence>
<accession>A0A1U7XRI6</accession>
<dbReference type="Proteomes" id="UP000189701">
    <property type="component" value="Unplaced"/>
</dbReference>
<dbReference type="AlphaFoldDB" id="A0A1U7XRI6"/>
<name>A0A1U7XRI6_NICSY</name>
<dbReference type="PANTHER" id="PTHR33067">
    <property type="entry name" value="RNA-DIRECTED DNA POLYMERASE-RELATED"/>
    <property type="match status" value="1"/>
</dbReference>
<feature type="domain" description="Reverse transcriptase/retrotransposon-derived protein RNase H-like" evidence="1">
    <location>
        <begin position="113"/>
        <end position="158"/>
    </location>
</feature>
<dbReference type="InterPro" id="IPR043128">
    <property type="entry name" value="Rev_trsase/Diguanyl_cyclase"/>
</dbReference>
<dbReference type="PANTHER" id="PTHR33067:SF9">
    <property type="entry name" value="RNA-DIRECTED DNA POLYMERASE"/>
    <property type="match status" value="1"/>
</dbReference>
<evidence type="ECO:0000313" key="2">
    <source>
        <dbReference type="Proteomes" id="UP000189701"/>
    </source>
</evidence>
<reference evidence="2" key="1">
    <citation type="journal article" date="2013" name="Genome Biol.">
        <title>Reference genomes and transcriptomes of Nicotiana sylvestris and Nicotiana tomentosiformis.</title>
        <authorList>
            <person name="Sierro N."/>
            <person name="Battey J.N."/>
            <person name="Ouadi S."/>
            <person name="Bovet L."/>
            <person name="Goepfert S."/>
            <person name="Bakaher N."/>
            <person name="Peitsch M.C."/>
            <person name="Ivanov N.V."/>
        </authorList>
    </citation>
    <scope>NUCLEOTIDE SEQUENCE [LARGE SCALE GENOMIC DNA]</scope>
</reference>
<dbReference type="Gene3D" id="3.30.70.270">
    <property type="match status" value="1"/>
</dbReference>
<dbReference type="InterPro" id="IPR043502">
    <property type="entry name" value="DNA/RNA_pol_sf"/>
</dbReference>
<dbReference type="InterPro" id="IPR041577">
    <property type="entry name" value="RT_RNaseH_2"/>
</dbReference>
<dbReference type="Gene3D" id="2.40.70.10">
    <property type="entry name" value="Acid Proteases"/>
    <property type="match status" value="1"/>
</dbReference>
<dbReference type="InterPro" id="IPR021109">
    <property type="entry name" value="Peptidase_aspartic_dom_sf"/>
</dbReference>
<gene>
    <name evidence="3" type="primary">LOC104240378</name>
</gene>